<dbReference type="PANTHER" id="PTHR12521:SF0">
    <property type="entry name" value="ADP-RIBOSE GLYCOHYDROLASE OARD1"/>
    <property type="match status" value="1"/>
</dbReference>
<accession>B5DQB2</accession>
<dbReference type="ExpressionAtlas" id="B5DQB2">
    <property type="expression patterns" value="baseline"/>
</dbReference>
<dbReference type="SUPFAM" id="SSF52949">
    <property type="entry name" value="Macro domain-like"/>
    <property type="match status" value="1"/>
</dbReference>
<evidence type="ECO:0000313" key="1">
    <source>
        <dbReference type="Proteomes" id="UP000001819"/>
    </source>
</evidence>
<proteinExistence type="predicted"/>
<dbReference type="Gene3D" id="3.40.220.10">
    <property type="entry name" value="Leucine Aminopeptidase, subunit E, domain 1"/>
    <property type="match status" value="1"/>
</dbReference>
<dbReference type="RefSeq" id="XP_002135229.1">
    <property type="nucleotide sequence ID" value="XM_002135193.3"/>
</dbReference>
<keyword evidence="1" id="KW-1185">Reference proteome</keyword>
<dbReference type="SMR" id="B5DQB2"/>
<dbReference type="GO" id="GO:0140291">
    <property type="term" value="P:peptidyl-glutamate ADP-deribosylation"/>
    <property type="evidence" value="ECO:0007669"/>
    <property type="project" value="TreeGrafter"/>
</dbReference>
<dbReference type="PANTHER" id="PTHR12521">
    <property type="entry name" value="PROTEIN C6ORF130"/>
    <property type="match status" value="1"/>
</dbReference>
<dbReference type="InParanoid" id="B5DQB2"/>
<sequence>MSGFTYKEVNGDLFSVKADYSMCHCVAADLRMGKGIAIKFRTKFGQLLTLQRQNVQPGGVAILKDKERFVYNLVTKQTSWGKPTYQLLHSSLSAMRQHMIAHNVQKLAMPRIGCGLDGLSWNKVKEMVCEIFQSDAIELVVYNYVPGAAKQ</sequence>
<dbReference type="AlphaFoldDB" id="B5DQB2"/>
<gene>
    <name evidence="2" type="primary">Targ3</name>
</gene>
<accession>A0A6I8V127</accession>
<protein>
    <submittedName>
        <fullName evidence="2">ADP-ribose glycohydrolase OARD1</fullName>
    </submittedName>
</protein>
<name>B5DQB2_DROPS</name>
<dbReference type="Bgee" id="FBgn0245344">
    <property type="expression patterns" value="Expressed in female reproductive system and 2 other cell types or tissues"/>
</dbReference>
<dbReference type="PROSITE" id="PS51154">
    <property type="entry name" value="MACRO"/>
    <property type="match status" value="1"/>
</dbReference>
<dbReference type="InterPro" id="IPR050892">
    <property type="entry name" value="ADP-ribose_metab_enzymes"/>
</dbReference>
<evidence type="ECO:0000313" key="2">
    <source>
        <dbReference type="RefSeq" id="XP_002135229.1"/>
    </source>
</evidence>
<reference evidence="2" key="1">
    <citation type="submission" date="2025-08" db="UniProtKB">
        <authorList>
            <consortium name="RefSeq"/>
        </authorList>
    </citation>
    <scope>IDENTIFICATION</scope>
    <source>
        <strain evidence="2">MV-25-SWS-2005</strain>
        <tissue evidence="2">Whole body</tissue>
    </source>
</reference>
<dbReference type="InterPro" id="IPR002589">
    <property type="entry name" value="Macro_dom"/>
</dbReference>
<dbReference type="KEGG" id="dpo:6900872"/>
<organism evidence="1 2">
    <name type="scientific">Drosophila pseudoobscura pseudoobscura</name>
    <name type="common">Fruit fly</name>
    <dbReference type="NCBI Taxonomy" id="46245"/>
    <lineage>
        <taxon>Eukaryota</taxon>
        <taxon>Metazoa</taxon>
        <taxon>Ecdysozoa</taxon>
        <taxon>Arthropoda</taxon>
        <taxon>Hexapoda</taxon>
        <taxon>Insecta</taxon>
        <taxon>Pterygota</taxon>
        <taxon>Neoptera</taxon>
        <taxon>Endopterygota</taxon>
        <taxon>Diptera</taxon>
        <taxon>Brachycera</taxon>
        <taxon>Muscomorpha</taxon>
        <taxon>Ephydroidea</taxon>
        <taxon>Drosophilidae</taxon>
        <taxon>Drosophila</taxon>
        <taxon>Sophophora</taxon>
    </lineage>
</organism>
<dbReference type="Pfam" id="PF01661">
    <property type="entry name" value="Macro"/>
    <property type="match status" value="1"/>
</dbReference>
<dbReference type="InterPro" id="IPR043472">
    <property type="entry name" value="Macro_dom-like"/>
</dbReference>
<dbReference type="Proteomes" id="UP000001819">
    <property type="component" value="Chromosome X"/>
</dbReference>
<dbReference type="CDD" id="cd02901">
    <property type="entry name" value="Macro_Poa1p-like"/>
    <property type="match status" value="1"/>
</dbReference>
<dbReference type="HOGENOM" id="CLU_054419_4_0_1"/>
<dbReference type="GeneID" id="6900872"/>
<dbReference type="eggNOG" id="ENOG502RXG1">
    <property type="taxonomic scope" value="Eukaryota"/>
</dbReference>
<dbReference type="OMA" id="IICQVFQ"/>